<comment type="caution">
    <text evidence="1">The sequence shown here is derived from an EMBL/GenBank/DDBJ whole genome shotgun (WGS) entry which is preliminary data.</text>
</comment>
<evidence type="ECO:0000313" key="1">
    <source>
        <dbReference type="EMBL" id="PZG50728.1"/>
    </source>
</evidence>
<protein>
    <submittedName>
        <fullName evidence="1">Uncharacterized protein</fullName>
    </submittedName>
</protein>
<evidence type="ECO:0000313" key="2">
    <source>
        <dbReference type="Proteomes" id="UP000248544"/>
    </source>
</evidence>
<dbReference type="AlphaFoldDB" id="A0A2W2HLV6"/>
<dbReference type="EMBL" id="POUA01000055">
    <property type="protein sequence ID" value="PZG50728.1"/>
    <property type="molecule type" value="Genomic_DNA"/>
</dbReference>
<keyword evidence="2" id="KW-1185">Reference proteome</keyword>
<dbReference type="RefSeq" id="WP_111166903.1">
    <property type="nucleotide sequence ID" value="NZ_POUA01000055.1"/>
</dbReference>
<reference evidence="1 2" key="1">
    <citation type="submission" date="2018-01" db="EMBL/GenBank/DDBJ databases">
        <title>Draft genome sequence of Sphaerisporangium sp. 7K107.</title>
        <authorList>
            <person name="Sahin N."/>
            <person name="Saygin H."/>
            <person name="Ay H."/>
        </authorList>
    </citation>
    <scope>NUCLEOTIDE SEQUENCE [LARGE SCALE GENOMIC DNA]</scope>
    <source>
        <strain evidence="1 2">7K107</strain>
    </source>
</reference>
<gene>
    <name evidence="1" type="ORF">C1I98_10005</name>
</gene>
<sequence>MGDPMDLLTPAQRAHLGALESTFPGWRIVVHQGVWHATRHRALTPEQRCNGLHRQLARPDPVALFYALCGQLAILVRMGDA</sequence>
<proteinExistence type="predicted"/>
<dbReference type="Proteomes" id="UP000248544">
    <property type="component" value="Unassembled WGS sequence"/>
</dbReference>
<accession>A0A2W2HLV6</accession>
<organism evidence="1 2">
    <name type="scientific">Spongiactinospora gelatinilytica</name>
    <dbReference type="NCBI Taxonomy" id="2666298"/>
    <lineage>
        <taxon>Bacteria</taxon>
        <taxon>Bacillati</taxon>
        <taxon>Actinomycetota</taxon>
        <taxon>Actinomycetes</taxon>
        <taxon>Streptosporangiales</taxon>
        <taxon>Streptosporangiaceae</taxon>
        <taxon>Spongiactinospora</taxon>
    </lineage>
</organism>
<name>A0A2W2HLV6_9ACTN</name>